<feature type="region of interest" description="Disordered" evidence="1">
    <location>
        <begin position="1"/>
        <end position="25"/>
    </location>
</feature>
<dbReference type="GO" id="GO:0005544">
    <property type="term" value="F:calcium-dependent phospholipid binding"/>
    <property type="evidence" value="ECO:0007669"/>
    <property type="project" value="InterPro"/>
</dbReference>
<dbReference type="SUPFAM" id="SSF47874">
    <property type="entry name" value="Annexin"/>
    <property type="match status" value="1"/>
</dbReference>
<name>A0A8B6HQS0_MYTGA</name>
<organism evidence="2 3">
    <name type="scientific">Mytilus galloprovincialis</name>
    <name type="common">Mediterranean mussel</name>
    <dbReference type="NCBI Taxonomy" id="29158"/>
    <lineage>
        <taxon>Eukaryota</taxon>
        <taxon>Metazoa</taxon>
        <taxon>Spiralia</taxon>
        <taxon>Lophotrochozoa</taxon>
        <taxon>Mollusca</taxon>
        <taxon>Bivalvia</taxon>
        <taxon>Autobranchia</taxon>
        <taxon>Pteriomorphia</taxon>
        <taxon>Mytilida</taxon>
        <taxon>Mytiloidea</taxon>
        <taxon>Mytilidae</taxon>
        <taxon>Mytilinae</taxon>
        <taxon>Mytilus</taxon>
    </lineage>
</organism>
<comment type="caution">
    <text evidence="2">The sequence shown here is derived from an EMBL/GenBank/DDBJ whole genome shotgun (WGS) entry which is preliminary data.</text>
</comment>
<reference evidence="2" key="1">
    <citation type="submission" date="2018-11" db="EMBL/GenBank/DDBJ databases">
        <authorList>
            <person name="Alioto T."/>
            <person name="Alioto T."/>
        </authorList>
    </citation>
    <scope>NUCLEOTIDE SEQUENCE</scope>
</reference>
<accession>A0A8B6HQS0</accession>
<feature type="compositionally biased region" description="Basic and acidic residues" evidence="1">
    <location>
        <begin position="104"/>
        <end position="125"/>
    </location>
</feature>
<sequence length="148" mass="16402">MSSRNSQADSMDDDEVSPTNPTDNDCKQLFKVAKQLAAPPDVIIKTLVKKTPKQRQQTKERFKEMYDLELVPELKEGLGPEWHLLIDALLTDSTSSGAKKLHDALEGLKEDSGKVDEKTAGKDAEQLNETGEGDGLVSIWEVSKVTQY</sequence>
<dbReference type="Proteomes" id="UP000596742">
    <property type="component" value="Unassembled WGS sequence"/>
</dbReference>
<dbReference type="OrthoDB" id="2163395at2759"/>
<dbReference type="EMBL" id="UYJE01010405">
    <property type="protein sequence ID" value="VDI82843.1"/>
    <property type="molecule type" value="Genomic_DNA"/>
</dbReference>
<evidence type="ECO:0000313" key="2">
    <source>
        <dbReference type="EMBL" id="VDI82843.1"/>
    </source>
</evidence>
<evidence type="ECO:0000313" key="3">
    <source>
        <dbReference type="Proteomes" id="UP000596742"/>
    </source>
</evidence>
<dbReference type="InterPro" id="IPR037104">
    <property type="entry name" value="Annexin_sf"/>
</dbReference>
<keyword evidence="3" id="KW-1185">Reference proteome</keyword>
<proteinExistence type="predicted"/>
<gene>
    <name evidence="2" type="ORF">MGAL_10B038420</name>
</gene>
<dbReference type="AlphaFoldDB" id="A0A8B6HQS0"/>
<dbReference type="Gene3D" id="1.10.220.10">
    <property type="entry name" value="Annexin"/>
    <property type="match status" value="1"/>
</dbReference>
<dbReference type="GO" id="GO:0005509">
    <property type="term" value="F:calcium ion binding"/>
    <property type="evidence" value="ECO:0007669"/>
    <property type="project" value="InterPro"/>
</dbReference>
<protein>
    <submittedName>
        <fullName evidence="2">Uncharacterized protein</fullName>
    </submittedName>
</protein>
<evidence type="ECO:0000256" key="1">
    <source>
        <dbReference type="SAM" id="MobiDB-lite"/>
    </source>
</evidence>
<feature type="region of interest" description="Disordered" evidence="1">
    <location>
        <begin position="104"/>
        <end position="130"/>
    </location>
</feature>